<dbReference type="PROSITE" id="PS51257">
    <property type="entry name" value="PROKAR_LIPOPROTEIN"/>
    <property type="match status" value="1"/>
</dbReference>
<evidence type="ECO:0000313" key="3">
    <source>
        <dbReference type="EMBL" id="XBQ21628.1"/>
    </source>
</evidence>
<protein>
    <submittedName>
        <fullName evidence="3">Conjugal transfer protein TraF</fullName>
    </submittedName>
</protein>
<evidence type="ECO:0000256" key="2">
    <source>
        <dbReference type="SAM" id="SignalP"/>
    </source>
</evidence>
<geneLocation type="plasmid" evidence="3">
    <name>unnaned</name>
</geneLocation>
<keyword evidence="2" id="KW-0732">Signal</keyword>
<dbReference type="EMBL" id="CP157803">
    <property type="protein sequence ID" value="XBQ21628.1"/>
    <property type="molecule type" value="Genomic_DNA"/>
</dbReference>
<organism evidence="3">
    <name type="scientific">Marinobacter sp. MMG032</name>
    <dbReference type="NCBI Taxonomy" id="3158548"/>
    <lineage>
        <taxon>Bacteria</taxon>
        <taxon>Pseudomonadati</taxon>
        <taxon>Pseudomonadota</taxon>
        <taxon>Gammaproteobacteria</taxon>
        <taxon>Pseudomonadales</taxon>
        <taxon>Marinobacteraceae</taxon>
        <taxon>Marinobacter</taxon>
    </lineage>
</organism>
<gene>
    <name evidence="3" type="ORF">ABNF92_19670</name>
</gene>
<sequence>MNKLILSLCLCIATACAFAAQDTDKQTFGYHWYEEPVKPSKESEKQERQPLPPPPPAEEMLDMHPDDLKAMLETYLKEAVWLRTPESVLAYYQIQDVVRRKAAGFTAVSQMVMLQNPKLNGASQYPTNNPGRKAELQQRAADQSDYLGQYRGKYALAMFSTPQCPYCSPQRNILKLVADKTGLEVTEVDITRNPDAQARFDVQVTPAIILIERNSERWMPISVGVESASKIQTNTYRAIRYLRGEISPEQFLTPRHREGGFFDPRI</sequence>
<reference evidence="3" key="1">
    <citation type="submission" date="2024-05" db="EMBL/GenBank/DDBJ databases">
        <title>Draft Genome Sequences of Flagellimonas sp. MMG031 and Marinobacter sp. MMG032 Isolated from the dinoflagellate Symbiodinium pilosum.</title>
        <authorList>
            <person name="Shikuma N.J."/>
            <person name="Farrell M.V."/>
        </authorList>
    </citation>
    <scope>NUCLEOTIDE SEQUENCE</scope>
    <source>
        <strain evidence="3">MMG032</strain>
        <plasmid evidence="3">unnaned</plasmid>
    </source>
</reference>
<keyword evidence="3" id="KW-0614">Plasmid</keyword>
<feature type="compositionally biased region" description="Basic and acidic residues" evidence="1">
    <location>
        <begin position="37"/>
        <end position="48"/>
    </location>
</feature>
<feature type="region of interest" description="Disordered" evidence="1">
    <location>
        <begin position="37"/>
        <end position="62"/>
    </location>
</feature>
<dbReference type="KEGG" id="mamm:ABNF92_19670"/>
<dbReference type="Pfam" id="PF13728">
    <property type="entry name" value="TraF"/>
    <property type="match status" value="1"/>
</dbReference>
<accession>A0AAU7MTB7</accession>
<proteinExistence type="predicted"/>
<dbReference type="AlphaFoldDB" id="A0AAU7MTB7"/>
<dbReference type="InterPro" id="IPR036249">
    <property type="entry name" value="Thioredoxin-like_sf"/>
</dbReference>
<name>A0AAU7MTB7_9GAMM</name>
<dbReference type="Gene3D" id="3.40.30.10">
    <property type="entry name" value="Glutaredoxin"/>
    <property type="match status" value="1"/>
</dbReference>
<dbReference type="InterPro" id="IPR039555">
    <property type="entry name" value="TraF/TrbB"/>
</dbReference>
<dbReference type="SUPFAM" id="SSF52833">
    <property type="entry name" value="Thioredoxin-like"/>
    <property type="match status" value="1"/>
</dbReference>
<evidence type="ECO:0000256" key="1">
    <source>
        <dbReference type="SAM" id="MobiDB-lite"/>
    </source>
</evidence>
<feature type="signal peptide" evidence="2">
    <location>
        <begin position="1"/>
        <end position="19"/>
    </location>
</feature>
<feature type="chain" id="PRO_5043997608" evidence="2">
    <location>
        <begin position="20"/>
        <end position="266"/>
    </location>
</feature>
<dbReference type="RefSeq" id="WP_222534958.1">
    <property type="nucleotide sequence ID" value="NZ_CP157803.1"/>
</dbReference>
<dbReference type="CDD" id="cd02947">
    <property type="entry name" value="TRX_family"/>
    <property type="match status" value="1"/>
</dbReference>